<dbReference type="SUPFAM" id="SSF54427">
    <property type="entry name" value="NTF2-like"/>
    <property type="match status" value="1"/>
</dbReference>
<dbReference type="Proteomes" id="UP000490939">
    <property type="component" value="Unassembled WGS sequence"/>
</dbReference>
<dbReference type="AlphaFoldDB" id="A0A8H3ZCB6"/>
<proteinExistence type="predicted"/>
<evidence type="ECO:0000313" key="1">
    <source>
        <dbReference type="EMBL" id="KAE9987420.1"/>
    </source>
</evidence>
<sequence>MASQPPSPTKYPSAAEIASFFKNLEEAEYEKGFARFSPDVDCVVTGSHPCSGHFTTLSAFKEHTMGHVSRIWKGLAKINIRNVVGGGEQEQACIELTAQAECKNGRPFLNKEVMMVRFDERGMIVQMGVYIDAALTGKALEENES</sequence>
<organism evidence="2 4">
    <name type="scientific">Venturia inaequalis</name>
    <name type="common">Apple scab fungus</name>
    <dbReference type="NCBI Taxonomy" id="5025"/>
    <lineage>
        <taxon>Eukaryota</taxon>
        <taxon>Fungi</taxon>
        <taxon>Dikarya</taxon>
        <taxon>Ascomycota</taxon>
        <taxon>Pezizomycotina</taxon>
        <taxon>Dothideomycetes</taxon>
        <taxon>Pleosporomycetidae</taxon>
        <taxon>Venturiales</taxon>
        <taxon>Venturiaceae</taxon>
        <taxon>Venturia</taxon>
    </lineage>
</organism>
<dbReference type="OrthoDB" id="10264449at2759"/>
<accession>A0A8H3ZCB6</accession>
<dbReference type="InterPro" id="IPR032710">
    <property type="entry name" value="NTF2-like_dom_sf"/>
</dbReference>
<dbReference type="EMBL" id="WNWR01000009">
    <property type="protein sequence ID" value="KAE9994330.1"/>
    <property type="molecule type" value="Genomic_DNA"/>
</dbReference>
<gene>
    <name evidence="2" type="ORF">EG327_011432</name>
    <name evidence="1" type="ORF">EG328_002776</name>
</gene>
<dbReference type="EMBL" id="WNWS01000018">
    <property type="protein sequence ID" value="KAE9987420.1"/>
    <property type="molecule type" value="Genomic_DNA"/>
</dbReference>
<evidence type="ECO:0000313" key="2">
    <source>
        <dbReference type="EMBL" id="KAE9994330.1"/>
    </source>
</evidence>
<name>A0A8H3ZCB6_VENIN</name>
<keyword evidence="4" id="KW-1185">Reference proteome</keyword>
<evidence type="ECO:0008006" key="5">
    <source>
        <dbReference type="Google" id="ProtNLM"/>
    </source>
</evidence>
<reference evidence="2 4" key="1">
    <citation type="submission" date="2019-07" db="EMBL/GenBank/DDBJ databases">
        <title>Venturia inaequalis Genome Resource.</title>
        <authorList>
            <person name="Lichtner F.J."/>
        </authorList>
    </citation>
    <scope>NUCLEOTIDE SEQUENCE [LARGE SCALE GENOMIC DNA]</scope>
    <source>
        <strain evidence="1 3">120213</strain>
        <strain evidence="2 4">DMI_063113</strain>
    </source>
</reference>
<dbReference type="Gene3D" id="3.10.450.50">
    <property type="match status" value="1"/>
</dbReference>
<evidence type="ECO:0000313" key="3">
    <source>
        <dbReference type="Proteomes" id="UP000447873"/>
    </source>
</evidence>
<comment type="caution">
    <text evidence="2">The sequence shown here is derived from an EMBL/GenBank/DDBJ whole genome shotgun (WGS) entry which is preliminary data.</text>
</comment>
<evidence type="ECO:0000313" key="4">
    <source>
        <dbReference type="Proteomes" id="UP000490939"/>
    </source>
</evidence>
<protein>
    <recommendedName>
        <fullName evidence="5">SnoaL-like domain-containing protein</fullName>
    </recommendedName>
</protein>
<dbReference type="Proteomes" id="UP000447873">
    <property type="component" value="Unassembled WGS sequence"/>
</dbReference>